<evidence type="ECO:0000256" key="1">
    <source>
        <dbReference type="ARBA" id="ARBA00004442"/>
    </source>
</evidence>
<evidence type="ECO:0000259" key="7">
    <source>
        <dbReference type="Pfam" id="PF14322"/>
    </source>
</evidence>
<dbReference type="InterPro" id="IPR012944">
    <property type="entry name" value="SusD_RagB_dom"/>
</dbReference>
<comment type="subcellular location">
    <subcellularLocation>
        <location evidence="1">Cell outer membrane</location>
    </subcellularLocation>
</comment>
<sequence length="517" mass="57653">MKKILYSLLAISTLSLVSCKDDFLESSPTETLSTATVEQKVKGLYTLMIRMNTGNNEINYTGASPDHTDFGQKGWDIYTDMMSGDMALEGLNYGWYSTIASTDGQVNPTNNDSRQVWRSYYRMINAANEIIDILGGTNAVPTTAETKQQMAQAKAIRAYAYFNLLQMYTPKYNATAESIPLYTSFNPQAGPKATQEKVYAQIVDDLTKSIDYFNGFTREFKGQIDQGVAKGILAYVYAAMGKNAESAVLAKSVISDYGYPLTTRTETYYDVATSGGGGFNDVNTKSWMWGYDIVILNGLDLVSWWGMIDIFTYGYASVGDAKGIDANLYDSIGKDAAGNPILDSQGNPIVDVRKLQFSNTDNGDYSDYIPMNKFFNAKRIEQGQRQISDDYLFMRVDEFYLLAAETLAKSGQEAEAKTILKQLLDVKMYGFNAAGTEEKVTGYINALSGVALQKEIYKQTRLELWGEGKAYMAMKRNQGTMVRGANHKFLVGVPIQYDDNRMYFKIPQSEVDNNPNF</sequence>
<dbReference type="GO" id="GO:0009279">
    <property type="term" value="C:cell outer membrane"/>
    <property type="evidence" value="ECO:0007669"/>
    <property type="project" value="UniProtKB-SubCell"/>
</dbReference>
<evidence type="ECO:0000256" key="2">
    <source>
        <dbReference type="ARBA" id="ARBA00006275"/>
    </source>
</evidence>
<dbReference type="AlphaFoldDB" id="A0A1M4VVP1"/>
<gene>
    <name evidence="8" type="ORF">IW16_01490</name>
    <name evidence="9" type="ORF">SAMN02787073_0996</name>
</gene>
<dbReference type="Gene3D" id="1.25.40.390">
    <property type="match status" value="1"/>
</dbReference>
<dbReference type="EMBL" id="JPRI01000001">
    <property type="protein sequence ID" value="KFF27921.1"/>
    <property type="molecule type" value="Genomic_DNA"/>
</dbReference>
<keyword evidence="5" id="KW-0998">Cell outer membrane</keyword>
<evidence type="ECO:0000313" key="11">
    <source>
        <dbReference type="Proteomes" id="UP000184108"/>
    </source>
</evidence>
<keyword evidence="3" id="KW-0732">Signal</keyword>
<evidence type="ECO:0000313" key="8">
    <source>
        <dbReference type="EMBL" id="KFF27921.1"/>
    </source>
</evidence>
<name>A0A1M4VVP1_9FLAO</name>
<evidence type="ECO:0000256" key="4">
    <source>
        <dbReference type="ARBA" id="ARBA00023136"/>
    </source>
</evidence>
<evidence type="ECO:0000259" key="6">
    <source>
        <dbReference type="Pfam" id="PF07980"/>
    </source>
</evidence>
<organism evidence="9 11">
    <name type="scientific">Chryseobacterium vrystaatense</name>
    <dbReference type="NCBI Taxonomy" id="307480"/>
    <lineage>
        <taxon>Bacteria</taxon>
        <taxon>Pseudomonadati</taxon>
        <taxon>Bacteroidota</taxon>
        <taxon>Flavobacteriia</taxon>
        <taxon>Flavobacteriales</taxon>
        <taxon>Weeksellaceae</taxon>
        <taxon>Chryseobacterium group</taxon>
        <taxon>Chryseobacterium</taxon>
    </lineage>
</organism>
<protein>
    <submittedName>
        <fullName evidence="9">SusD family protein</fullName>
    </submittedName>
</protein>
<dbReference type="Proteomes" id="UP000184108">
    <property type="component" value="Unassembled WGS sequence"/>
</dbReference>
<dbReference type="Proteomes" id="UP000028719">
    <property type="component" value="Unassembled WGS sequence"/>
</dbReference>
<reference evidence="11" key="3">
    <citation type="submission" date="2016-11" db="EMBL/GenBank/DDBJ databases">
        <authorList>
            <person name="Varghese N."/>
            <person name="Submissions S."/>
        </authorList>
    </citation>
    <scope>NUCLEOTIDE SEQUENCE [LARGE SCALE GENOMIC DNA]</scope>
    <source>
        <strain evidence="11">YR203</strain>
    </source>
</reference>
<accession>A0A1M4VVP1</accession>
<reference evidence="8 10" key="1">
    <citation type="submission" date="2014-07" db="EMBL/GenBank/DDBJ databases">
        <title>Genome of Chryseobacterium vrystaatense LMG 22846.</title>
        <authorList>
            <person name="Pipes S.E."/>
            <person name="Stropko S.J."/>
            <person name="Newman J.D."/>
        </authorList>
    </citation>
    <scope>NUCLEOTIDE SEQUENCE [LARGE SCALE GENOMIC DNA]</scope>
    <source>
        <strain evidence="8 10">LMG 22846</strain>
    </source>
</reference>
<dbReference type="OrthoDB" id="1100079at2"/>
<evidence type="ECO:0000313" key="10">
    <source>
        <dbReference type="Proteomes" id="UP000028719"/>
    </source>
</evidence>
<evidence type="ECO:0000313" key="9">
    <source>
        <dbReference type="EMBL" id="SHE73018.1"/>
    </source>
</evidence>
<dbReference type="PROSITE" id="PS51257">
    <property type="entry name" value="PROKAR_LIPOPROTEIN"/>
    <property type="match status" value="1"/>
</dbReference>
<reference evidence="9" key="2">
    <citation type="submission" date="2016-11" db="EMBL/GenBank/DDBJ databases">
        <authorList>
            <person name="Jaros S."/>
            <person name="Januszkiewicz K."/>
            <person name="Wedrychowicz H."/>
        </authorList>
    </citation>
    <scope>NUCLEOTIDE SEQUENCE [LARGE SCALE GENOMIC DNA]</scope>
    <source>
        <strain evidence="9">YR203</strain>
    </source>
</reference>
<dbReference type="InterPro" id="IPR011990">
    <property type="entry name" value="TPR-like_helical_dom_sf"/>
</dbReference>
<feature type="domain" description="RagB/SusD" evidence="6">
    <location>
        <begin position="361"/>
        <end position="516"/>
    </location>
</feature>
<dbReference type="Pfam" id="PF07980">
    <property type="entry name" value="SusD_RagB"/>
    <property type="match status" value="1"/>
</dbReference>
<comment type="similarity">
    <text evidence="2">Belongs to the SusD family.</text>
</comment>
<proteinExistence type="inferred from homology"/>
<keyword evidence="10" id="KW-1185">Reference proteome</keyword>
<dbReference type="RefSeq" id="WP_034738972.1">
    <property type="nucleotide sequence ID" value="NZ_FQVE01000001.1"/>
</dbReference>
<feature type="domain" description="SusD-like N-terminal" evidence="7">
    <location>
        <begin position="22"/>
        <end position="212"/>
    </location>
</feature>
<dbReference type="EMBL" id="FQVE01000001">
    <property type="protein sequence ID" value="SHE73018.1"/>
    <property type="molecule type" value="Genomic_DNA"/>
</dbReference>
<keyword evidence="4" id="KW-0472">Membrane</keyword>
<dbReference type="Pfam" id="PF14322">
    <property type="entry name" value="SusD-like_3"/>
    <property type="match status" value="1"/>
</dbReference>
<dbReference type="InterPro" id="IPR033985">
    <property type="entry name" value="SusD-like_N"/>
</dbReference>
<evidence type="ECO:0000256" key="3">
    <source>
        <dbReference type="ARBA" id="ARBA00022729"/>
    </source>
</evidence>
<dbReference type="SUPFAM" id="SSF48452">
    <property type="entry name" value="TPR-like"/>
    <property type="match status" value="1"/>
</dbReference>
<evidence type="ECO:0000256" key="5">
    <source>
        <dbReference type="ARBA" id="ARBA00023237"/>
    </source>
</evidence>